<name>A0A7K3PHN4_9ACTN</name>
<feature type="transmembrane region" description="Helical" evidence="1">
    <location>
        <begin position="12"/>
        <end position="39"/>
    </location>
</feature>
<proteinExistence type="predicted"/>
<comment type="caution">
    <text evidence="2">The sequence shown here is derived from an EMBL/GenBank/DDBJ whole genome shotgun (WGS) entry which is preliminary data.</text>
</comment>
<protein>
    <submittedName>
        <fullName evidence="2">Uncharacterized protein</fullName>
    </submittedName>
</protein>
<dbReference type="EMBL" id="JAAGMA010000150">
    <property type="protein sequence ID" value="NEB08395.1"/>
    <property type="molecule type" value="Genomic_DNA"/>
</dbReference>
<keyword evidence="1" id="KW-1133">Transmembrane helix</keyword>
<evidence type="ECO:0000313" key="2">
    <source>
        <dbReference type="EMBL" id="NEB08395.1"/>
    </source>
</evidence>
<reference evidence="2 3" key="1">
    <citation type="submission" date="2020-01" db="EMBL/GenBank/DDBJ databases">
        <title>Insect and environment-associated Actinomycetes.</title>
        <authorList>
            <person name="Currrie C."/>
            <person name="Chevrette M."/>
            <person name="Carlson C."/>
            <person name="Stubbendieck R."/>
            <person name="Wendt-Pienkowski E."/>
        </authorList>
    </citation>
    <scope>NUCLEOTIDE SEQUENCE [LARGE SCALE GENOMIC DNA]</scope>
    <source>
        <strain evidence="2 3">SID14163</strain>
    </source>
</reference>
<gene>
    <name evidence="2" type="ORF">G3I32_05835</name>
</gene>
<evidence type="ECO:0000256" key="1">
    <source>
        <dbReference type="SAM" id="Phobius"/>
    </source>
</evidence>
<dbReference type="RefSeq" id="WP_164244253.1">
    <property type="nucleotide sequence ID" value="NZ_JAAGMA010000150.1"/>
</dbReference>
<keyword evidence="1" id="KW-0472">Membrane</keyword>
<keyword evidence="1" id="KW-0812">Transmembrane</keyword>
<evidence type="ECO:0000313" key="3">
    <source>
        <dbReference type="Proteomes" id="UP000470446"/>
    </source>
</evidence>
<accession>A0A7K3PHN4</accession>
<dbReference type="Proteomes" id="UP000470446">
    <property type="component" value="Unassembled WGS sequence"/>
</dbReference>
<sequence>MGRTFRRRARRAVMAVMVMAVAVMAVAMAAAVAVAVAAWNGLCGRGVVSVWGAGRCRARRLRDTVTSSAPSSVLY</sequence>
<dbReference type="AlphaFoldDB" id="A0A7K3PHN4"/>
<organism evidence="2 3">
    <name type="scientific">Streptomyces coelicoflavus</name>
    <dbReference type="NCBI Taxonomy" id="285562"/>
    <lineage>
        <taxon>Bacteria</taxon>
        <taxon>Bacillati</taxon>
        <taxon>Actinomycetota</taxon>
        <taxon>Actinomycetes</taxon>
        <taxon>Kitasatosporales</taxon>
        <taxon>Streptomycetaceae</taxon>
        <taxon>Streptomyces</taxon>
    </lineage>
</organism>